<dbReference type="AlphaFoldDB" id="A0A1H8TKA0"/>
<evidence type="ECO:0000256" key="4">
    <source>
        <dbReference type="ARBA" id="ARBA00022692"/>
    </source>
</evidence>
<evidence type="ECO:0000256" key="7">
    <source>
        <dbReference type="RuleBase" id="RU363032"/>
    </source>
</evidence>
<dbReference type="GO" id="GO:0055085">
    <property type="term" value="P:transmembrane transport"/>
    <property type="evidence" value="ECO:0007669"/>
    <property type="project" value="InterPro"/>
</dbReference>
<reference evidence="10" key="1">
    <citation type="submission" date="2016-10" db="EMBL/GenBank/DDBJ databases">
        <authorList>
            <person name="Varghese N."/>
            <person name="Submissions S."/>
        </authorList>
    </citation>
    <scope>NUCLEOTIDE SEQUENCE [LARGE SCALE GENOMIC DNA]</scope>
    <source>
        <strain evidence="10">DSM 45413</strain>
    </source>
</reference>
<feature type="transmembrane region" description="Helical" evidence="7">
    <location>
        <begin position="219"/>
        <end position="238"/>
    </location>
</feature>
<dbReference type="Pfam" id="PF00528">
    <property type="entry name" value="BPD_transp_1"/>
    <property type="match status" value="1"/>
</dbReference>
<dbReference type="InterPro" id="IPR000515">
    <property type="entry name" value="MetI-like"/>
</dbReference>
<feature type="transmembrane region" description="Helical" evidence="7">
    <location>
        <begin position="129"/>
        <end position="148"/>
    </location>
</feature>
<comment type="similarity">
    <text evidence="7">Belongs to the binding-protein-dependent transport system permease family.</text>
</comment>
<gene>
    <name evidence="9" type="ORF">SAMN05660991_02360</name>
</gene>
<dbReference type="Proteomes" id="UP000198960">
    <property type="component" value="Unassembled WGS sequence"/>
</dbReference>
<keyword evidence="6 7" id="KW-0472">Membrane</keyword>
<keyword evidence="3" id="KW-1003">Cell membrane</keyword>
<evidence type="ECO:0000313" key="10">
    <source>
        <dbReference type="Proteomes" id="UP000198960"/>
    </source>
</evidence>
<dbReference type="EMBL" id="FOEE01000006">
    <property type="protein sequence ID" value="SEO91509.1"/>
    <property type="molecule type" value="Genomic_DNA"/>
</dbReference>
<feature type="domain" description="ABC transmembrane type-1" evidence="8">
    <location>
        <begin position="88"/>
        <end position="268"/>
    </location>
</feature>
<dbReference type="RefSeq" id="WP_170861076.1">
    <property type="nucleotide sequence ID" value="NZ_FOEE01000006.1"/>
</dbReference>
<feature type="transmembrane region" description="Helical" evidence="7">
    <location>
        <begin position="95"/>
        <end position="117"/>
    </location>
</feature>
<feature type="transmembrane region" description="Helical" evidence="7">
    <location>
        <begin position="154"/>
        <end position="176"/>
    </location>
</feature>
<keyword evidence="4 7" id="KW-0812">Transmembrane</keyword>
<evidence type="ECO:0000256" key="2">
    <source>
        <dbReference type="ARBA" id="ARBA00022448"/>
    </source>
</evidence>
<dbReference type="Gene3D" id="1.10.3720.10">
    <property type="entry name" value="MetI-like"/>
    <property type="match status" value="1"/>
</dbReference>
<dbReference type="InterPro" id="IPR035906">
    <property type="entry name" value="MetI-like_sf"/>
</dbReference>
<sequence length="284" mass="30453">MASPGLLERPPLPSVAAVGVRPTPRRARAAGRALRRLLLRSTAIALFLLLWQIAPSLGWVDRALIPPLGEVLTAWRELAGNGQLWSNTSASLQRALTGFVLAVGLAVPIGLLVAWYRPVRDFLEPLLEVFRNTAALALLPVFTVLLGIGETSKIAIVVYACFFPVLLNTVSGVGSVDHLLVKSARSLGFGELRVFQKVVLPAAVPSIFTGIRMAGASSILVLIAAEMVGARAGLGYLVTYAQMNFLIPEMYAGILTISAIGLLFNAVLVSLERRASRWRADLSH</sequence>
<dbReference type="GO" id="GO:0005886">
    <property type="term" value="C:plasma membrane"/>
    <property type="evidence" value="ECO:0007669"/>
    <property type="project" value="UniProtKB-SubCell"/>
</dbReference>
<dbReference type="PANTHER" id="PTHR30151">
    <property type="entry name" value="ALKANE SULFONATE ABC TRANSPORTER-RELATED, MEMBRANE SUBUNIT"/>
    <property type="match status" value="1"/>
</dbReference>
<evidence type="ECO:0000256" key="6">
    <source>
        <dbReference type="ARBA" id="ARBA00023136"/>
    </source>
</evidence>
<evidence type="ECO:0000313" key="9">
    <source>
        <dbReference type="EMBL" id="SEO91509.1"/>
    </source>
</evidence>
<organism evidence="9 10">
    <name type="scientific">Trujillonella endophytica</name>
    <dbReference type="NCBI Taxonomy" id="673521"/>
    <lineage>
        <taxon>Bacteria</taxon>
        <taxon>Bacillati</taxon>
        <taxon>Actinomycetota</taxon>
        <taxon>Actinomycetes</taxon>
        <taxon>Geodermatophilales</taxon>
        <taxon>Geodermatophilaceae</taxon>
        <taxon>Trujillonella</taxon>
    </lineage>
</organism>
<feature type="transmembrane region" description="Helical" evidence="7">
    <location>
        <begin position="250"/>
        <end position="271"/>
    </location>
</feature>
<accession>A0A1H8TKA0</accession>
<evidence type="ECO:0000259" key="8">
    <source>
        <dbReference type="PROSITE" id="PS50928"/>
    </source>
</evidence>
<evidence type="ECO:0000256" key="3">
    <source>
        <dbReference type="ARBA" id="ARBA00022475"/>
    </source>
</evidence>
<dbReference type="PANTHER" id="PTHR30151:SF0">
    <property type="entry name" value="ABC TRANSPORTER PERMEASE PROTEIN MJ0413-RELATED"/>
    <property type="match status" value="1"/>
</dbReference>
<protein>
    <submittedName>
        <fullName evidence="9">NitT/TauT family transport system permease protein</fullName>
    </submittedName>
</protein>
<dbReference type="STRING" id="673521.SAMN05660991_02360"/>
<feature type="transmembrane region" description="Helical" evidence="7">
    <location>
        <begin position="37"/>
        <end position="54"/>
    </location>
</feature>
<comment type="subcellular location">
    <subcellularLocation>
        <location evidence="1 7">Cell membrane</location>
        <topology evidence="1 7">Multi-pass membrane protein</topology>
    </subcellularLocation>
</comment>
<keyword evidence="10" id="KW-1185">Reference proteome</keyword>
<evidence type="ECO:0000256" key="5">
    <source>
        <dbReference type="ARBA" id="ARBA00022989"/>
    </source>
</evidence>
<evidence type="ECO:0000256" key="1">
    <source>
        <dbReference type="ARBA" id="ARBA00004651"/>
    </source>
</evidence>
<proteinExistence type="inferred from homology"/>
<keyword evidence="2 7" id="KW-0813">Transport</keyword>
<name>A0A1H8TKA0_9ACTN</name>
<dbReference type="SUPFAM" id="SSF161098">
    <property type="entry name" value="MetI-like"/>
    <property type="match status" value="1"/>
</dbReference>
<dbReference type="CDD" id="cd06261">
    <property type="entry name" value="TM_PBP2"/>
    <property type="match status" value="1"/>
</dbReference>
<keyword evidence="5 7" id="KW-1133">Transmembrane helix</keyword>
<dbReference type="PROSITE" id="PS50928">
    <property type="entry name" value="ABC_TM1"/>
    <property type="match status" value="1"/>
</dbReference>